<comment type="caution">
    <text evidence="5">The sequence shown here is derived from an EMBL/GenBank/DDBJ whole genome shotgun (WGS) entry which is preliminary data.</text>
</comment>
<dbReference type="Gene3D" id="3.30.70.270">
    <property type="match status" value="1"/>
</dbReference>
<dbReference type="Pfam" id="PF00990">
    <property type="entry name" value="GGDEF"/>
    <property type="match status" value="1"/>
</dbReference>
<feature type="transmembrane region" description="Helical" evidence="3">
    <location>
        <begin position="152"/>
        <end position="174"/>
    </location>
</feature>
<organism evidence="5 6">
    <name type="scientific">Undibacterium danionis</name>
    <dbReference type="NCBI Taxonomy" id="1812100"/>
    <lineage>
        <taxon>Bacteria</taxon>
        <taxon>Pseudomonadati</taxon>
        <taxon>Pseudomonadota</taxon>
        <taxon>Betaproteobacteria</taxon>
        <taxon>Burkholderiales</taxon>
        <taxon>Oxalobacteraceae</taxon>
        <taxon>Undibacterium</taxon>
    </lineage>
</organism>
<feature type="transmembrane region" description="Helical" evidence="3">
    <location>
        <begin position="194"/>
        <end position="215"/>
    </location>
</feature>
<reference evidence="5 6" key="1">
    <citation type="submission" date="2024-09" db="EMBL/GenBank/DDBJ databases">
        <authorList>
            <person name="Sun Q."/>
            <person name="Mori K."/>
        </authorList>
    </citation>
    <scope>NUCLEOTIDE SEQUENCE [LARGE SCALE GENOMIC DNA]</scope>
    <source>
        <strain evidence="5 6">CCM 8677</strain>
    </source>
</reference>
<dbReference type="RefSeq" id="WP_390212737.1">
    <property type="nucleotide sequence ID" value="NZ_JBHLXJ010000013.1"/>
</dbReference>
<gene>
    <name evidence="5" type="ORF">ACFFJH_11510</name>
</gene>
<dbReference type="Proteomes" id="UP001589844">
    <property type="component" value="Unassembled WGS sequence"/>
</dbReference>
<dbReference type="InterPro" id="IPR000160">
    <property type="entry name" value="GGDEF_dom"/>
</dbReference>
<proteinExistence type="predicted"/>
<sequence length="401" mass="43920">MTIDPRTIMVVWAALNILFAGMLALVGMHAGKVRGMRQWALGDLLIGISLAISSQIMMSPPLFVVIVATLTLGCGLGLLYNGIESFKGGRSRYWITAVFALIMLVNNTVFGVWYPEPKIRIASNFLLFALVHIVCARALFVQISQPLRTAYWLAAASVSVIAILALVRVVSIIFTPADSVRMFTASGVNPGVFFFASLAQMSMSFAFMLLINYTLANELKELAATDSLTGILNRRTIEVETMRQLAQIKRSGDNVAIMMIDVDHFKQINDRHGHPAGDEVLRRLAHLMRSVVRGTDYISRYGGEEFCILLPATGEKQAAALAERLRRLYSELRVDWNGHSLQSTISIGVADSRQAGSDLEILIKAVDTALYQAKHQGRNRVVGFSEGVAGAERAEGVGQFA</sequence>
<feature type="transmembrane region" description="Helical" evidence="3">
    <location>
        <begin position="6"/>
        <end position="27"/>
    </location>
</feature>
<dbReference type="NCBIfam" id="TIGR00254">
    <property type="entry name" value="GGDEF"/>
    <property type="match status" value="1"/>
</dbReference>
<feature type="transmembrane region" description="Helical" evidence="3">
    <location>
        <begin position="93"/>
        <end position="115"/>
    </location>
</feature>
<dbReference type="PANTHER" id="PTHR45138">
    <property type="entry name" value="REGULATORY COMPONENTS OF SENSORY TRANSDUCTION SYSTEM"/>
    <property type="match status" value="1"/>
</dbReference>
<dbReference type="EMBL" id="JBHLXJ010000013">
    <property type="protein sequence ID" value="MFC0350437.1"/>
    <property type="molecule type" value="Genomic_DNA"/>
</dbReference>
<dbReference type="InterPro" id="IPR050469">
    <property type="entry name" value="Diguanylate_Cyclase"/>
</dbReference>
<evidence type="ECO:0000256" key="2">
    <source>
        <dbReference type="ARBA" id="ARBA00034247"/>
    </source>
</evidence>
<comment type="catalytic activity">
    <reaction evidence="2">
        <text>2 GTP = 3',3'-c-di-GMP + 2 diphosphate</text>
        <dbReference type="Rhea" id="RHEA:24898"/>
        <dbReference type="ChEBI" id="CHEBI:33019"/>
        <dbReference type="ChEBI" id="CHEBI:37565"/>
        <dbReference type="ChEBI" id="CHEBI:58805"/>
        <dbReference type="EC" id="2.7.7.65"/>
    </reaction>
</comment>
<dbReference type="InterPro" id="IPR043128">
    <property type="entry name" value="Rev_trsase/Diguanyl_cyclase"/>
</dbReference>
<dbReference type="PROSITE" id="PS50887">
    <property type="entry name" value="GGDEF"/>
    <property type="match status" value="1"/>
</dbReference>
<dbReference type="SUPFAM" id="SSF55073">
    <property type="entry name" value="Nucleotide cyclase"/>
    <property type="match status" value="1"/>
</dbReference>
<feature type="transmembrane region" description="Helical" evidence="3">
    <location>
        <begin position="62"/>
        <end position="81"/>
    </location>
</feature>
<evidence type="ECO:0000259" key="4">
    <source>
        <dbReference type="PROSITE" id="PS50887"/>
    </source>
</evidence>
<keyword evidence="6" id="KW-1185">Reference proteome</keyword>
<feature type="transmembrane region" description="Helical" evidence="3">
    <location>
        <begin position="121"/>
        <end position="140"/>
    </location>
</feature>
<dbReference type="PANTHER" id="PTHR45138:SF9">
    <property type="entry name" value="DIGUANYLATE CYCLASE DGCM-RELATED"/>
    <property type="match status" value="1"/>
</dbReference>
<evidence type="ECO:0000256" key="3">
    <source>
        <dbReference type="SAM" id="Phobius"/>
    </source>
</evidence>
<accession>A0ABV6IF57</accession>
<name>A0ABV6IF57_9BURK</name>
<evidence type="ECO:0000313" key="5">
    <source>
        <dbReference type="EMBL" id="MFC0350437.1"/>
    </source>
</evidence>
<dbReference type="SMART" id="SM00267">
    <property type="entry name" value="GGDEF"/>
    <property type="match status" value="1"/>
</dbReference>
<evidence type="ECO:0000256" key="1">
    <source>
        <dbReference type="ARBA" id="ARBA00012528"/>
    </source>
</evidence>
<dbReference type="CDD" id="cd01949">
    <property type="entry name" value="GGDEF"/>
    <property type="match status" value="1"/>
</dbReference>
<protein>
    <recommendedName>
        <fullName evidence="1">diguanylate cyclase</fullName>
        <ecNumber evidence="1">2.7.7.65</ecNumber>
    </recommendedName>
</protein>
<keyword evidence="3" id="KW-0812">Transmembrane</keyword>
<dbReference type="InterPro" id="IPR029787">
    <property type="entry name" value="Nucleotide_cyclase"/>
</dbReference>
<feature type="domain" description="GGDEF" evidence="4">
    <location>
        <begin position="253"/>
        <end position="386"/>
    </location>
</feature>
<evidence type="ECO:0000313" key="6">
    <source>
        <dbReference type="Proteomes" id="UP001589844"/>
    </source>
</evidence>
<keyword evidence="3" id="KW-0472">Membrane</keyword>
<keyword evidence="3" id="KW-1133">Transmembrane helix</keyword>
<dbReference type="EC" id="2.7.7.65" evidence="1"/>